<proteinExistence type="inferred from homology"/>
<dbReference type="InterPro" id="IPR029058">
    <property type="entry name" value="AB_hydrolase_fold"/>
</dbReference>
<evidence type="ECO:0000313" key="4">
    <source>
        <dbReference type="Proteomes" id="UP000554286"/>
    </source>
</evidence>
<name>A0A7W6WAM5_9PROT</name>
<dbReference type="AlphaFoldDB" id="A0A7W6WAM5"/>
<dbReference type="GO" id="GO:0008610">
    <property type="term" value="P:lipid biosynthetic process"/>
    <property type="evidence" value="ECO:0007669"/>
    <property type="project" value="TreeGrafter"/>
</dbReference>
<dbReference type="EMBL" id="JACIGK010000022">
    <property type="protein sequence ID" value="MBB4267124.1"/>
    <property type="molecule type" value="Genomic_DNA"/>
</dbReference>
<dbReference type="InterPro" id="IPR001031">
    <property type="entry name" value="Thioesterase"/>
</dbReference>
<dbReference type="PANTHER" id="PTHR11487:SF0">
    <property type="entry name" value="S-ACYL FATTY ACID SYNTHASE THIOESTERASE, MEDIUM CHAIN"/>
    <property type="match status" value="1"/>
</dbReference>
<dbReference type="Pfam" id="PF00975">
    <property type="entry name" value="Thioesterase"/>
    <property type="match status" value="1"/>
</dbReference>
<dbReference type="InterPro" id="IPR012223">
    <property type="entry name" value="TEII"/>
</dbReference>
<keyword evidence="4" id="KW-1185">Reference proteome</keyword>
<reference evidence="3 4" key="1">
    <citation type="submission" date="2020-08" db="EMBL/GenBank/DDBJ databases">
        <title>Genome sequencing of Purple Non-Sulfur Bacteria from various extreme environments.</title>
        <authorList>
            <person name="Mayer M."/>
        </authorList>
    </citation>
    <scope>NUCLEOTIDE SEQUENCE [LARGE SCALE GENOMIC DNA]</scope>
    <source>
        <strain evidence="3 4">JA131</strain>
    </source>
</reference>
<dbReference type="SUPFAM" id="SSF53474">
    <property type="entry name" value="alpha/beta-Hydrolases"/>
    <property type="match status" value="1"/>
</dbReference>
<protein>
    <submittedName>
        <fullName evidence="3">Thioesterase component of yersiniabactin synthetase</fullName>
    </submittedName>
</protein>
<accession>A0A7W6WAM5</accession>
<dbReference type="Gene3D" id="3.40.50.1820">
    <property type="entry name" value="alpha/beta hydrolase"/>
    <property type="match status" value="1"/>
</dbReference>
<comment type="similarity">
    <text evidence="1">Belongs to the thioesterase family.</text>
</comment>
<comment type="caution">
    <text evidence="3">The sequence shown here is derived from an EMBL/GenBank/DDBJ whole genome shotgun (WGS) entry which is preliminary data.</text>
</comment>
<organism evidence="3 4">
    <name type="scientific">Roseospira visakhapatnamensis</name>
    <dbReference type="NCBI Taxonomy" id="390880"/>
    <lineage>
        <taxon>Bacteria</taxon>
        <taxon>Pseudomonadati</taxon>
        <taxon>Pseudomonadota</taxon>
        <taxon>Alphaproteobacteria</taxon>
        <taxon>Rhodospirillales</taxon>
        <taxon>Rhodospirillaceae</taxon>
        <taxon>Roseospira</taxon>
    </lineage>
</organism>
<evidence type="ECO:0000256" key="1">
    <source>
        <dbReference type="ARBA" id="ARBA00007169"/>
    </source>
</evidence>
<dbReference type="RefSeq" id="WP_184046231.1">
    <property type="nucleotide sequence ID" value="NZ_JACIGK010000022.1"/>
</dbReference>
<evidence type="ECO:0000313" key="3">
    <source>
        <dbReference type="EMBL" id="MBB4267124.1"/>
    </source>
</evidence>
<dbReference type="PANTHER" id="PTHR11487">
    <property type="entry name" value="THIOESTERASE"/>
    <property type="match status" value="1"/>
</dbReference>
<feature type="domain" description="Thioesterase" evidence="2">
    <location>
        <begin position="27"/>
        <end position="249"/>
    </location>
</feature>
<gene>
    <name evidence="3" type="ORF">GGD89_002765</name>
</gene>
<sequence>MTPWTTTRWTSLWPGDGTGAAERRWVLFCPFAGGSGSAFSAWRAADVCPFPSALATYPGRDQRRSEPPRRDVPGMAQDIATELLTRPDRVRDALILVGHSMGAQVAFEICKALEAADVGPAALVLSGCQAPHLRARRLLSGRSDRDFIDTLIRIGGCVPEVRDNADLLSVFLPLLRADFEATERYILDNDGRQATVRTPSLMLWGSLDDEADAGEVRGWADWVRGETAFVEVAGDHFYPTRRPRAFCQAVLDFSRARVPALA</sequence>
<dbReference type="Proteomes" id="UP000554286">
    <property type="component" value="Unassembled WGS sequence"/>
</dbReference>
<evidence type="ECO:0000259" key="2">
    <source>
        <dbReference type="Pfam" id="PF00975"/>
    </source>
</evidence>